<accession>A0A7Y7B839</accession>
<organism evidence="1 2">
    <name type="scientific">Streptomyces morookaense</name>
    <name type="common">Streptoverticillium morookaense</name>
    <dbReference type="NCBI Taxonomy" id="1970"/>
    <lineage>
        <taxon>Bacteria</taxon>
        <taxon>Bacillati</taxon>
        <taxon>Actinomycetota</taxon>
        <taxon>Actinomycetes</taxon>
        <taxon>Kitasatosporales</taxon>
        <taxon>Streptomycetaceae</taxon>
        <taxon>Streptomyces</taxon>
    </lineage>
</organism>
<reference evidence="1 2" key="1">
    <citation type="submission" date="2020-04" db="EMBL/GenBank/DDBJ databases">
        <title>Draft Genome Sequence of Streptomyces morookaense DSM 40503, an 8-azaguanine-producing strain.</title>
        <authorList>
            <person name="Qi J."/>
            <person name="Gao J.-M."/>
        </authorList>
    </citation>
    <scope>NUCLEOTIDE SEQUENCE [LARGE SCALE GENOMIC DNA]</scope>
    <source>
        <strain evidence="1 2">DSM 40503</strain>
    </source>
</reference>
<keyword evidence="2" id="KW-1185">Reference proteome</keyword>
<dbReference type="RefSeq" id="WP_171084604.1">
    <property type="nucleotide sequence ID" value="NZ_BNBU01000017.1"/>
</dbReference>
<dbReference type="AlphaFoldDB" id="A0A7Y7B839"/>
<dbReference type="Proteomes" id="UP000587462">
    <property type="component" value="Unassembled WGS sequence"/>
</dbReference>
<evidence type="ECO:0000313" key="1">
    <source>
        <dbReference type="EMBL" id="NVK80589.1"/>
    </source>
</evidence>
<dbReference type="Gene3D" id="1.25.40.10">
    <property type="entry name" value="Tetratricopeptide repeat domain"/>
    <property type="match status" value="1"/>
</dbReference>
<dbReference type="Pfam" id="PF14559">
    <property type="entry name" value="TPR_19"/>
    <property type="match status" value="1"/>
</dbReference>
<comment type="caution">
    <text evidence="1">The sequence shown here is derived from an EMBL/GenBank/DDBJ whole genome shotgun (WGS) entry which is preliminary data.</text>
</comment>
<sequence>MFARKKNPPQTPETAEALELIAAGDVPGALRLVRGREEELPIGELAGLLSRAAAAAGFEDLEQAAGRAAADPEHPQALYAYGYACIERGLPAAAVPALRRALELVPESGAVLRELVAAYEETGRHDRAAAVLETREESLADWPDRYLLAWNAAMSGRLDVARHQTALLSAPDDERWQPAHRRVQDIVRRAEVLRVAAAPVPTPLLGEQDLRGWQFVIAGTVLGTLSPYGFDAGMNGRWAWLQDSPEQCREGLLRLRTALSAADLHPTTVSLLPDRSSRILGLAAAELLGLPAVPFEPARTDTVVIAYDLSEVDAESLIALRDRTPGQVLHEHASCWTDTPPMTPDSAALLVQSVVPPWGSGLRMGEDGAPERMPEDSRPVEEIAADIVGADAVLPDGDDEAPEDDEAFVAFVRAAAAHWLQGDRTQVPSSGPVPGARFA</sequence>
<proteinExistence type="predicted"/>
<dbReference type="SUPFAM" id="SSF48452">
    <property type="entry name" value="TPR-like"/>
    <property type="match status" value="1"/>
</dbReference>
<gene>
    <name evidence="1" type="ORF">HG542_23435</name>
</gene>
<name>A0A7Y7B839_STRMO</name>
<dbReference type="InterPro" id="IPR011990">
    <property type="entry name" value="TPR-like_helical_dom_sf"/>
</dbReference>
<evidence type="ECO:0000313" key="2">
    <source>
        <dbReference type="Proteomes" id="UP000587462"/>
    </source>
</evidence>
<dbReference type="EMBL" id="JABBXF010000058">
    <property type="protein sequence ID" value="NVK80589.1"/>
    <property type="molecule type" value="Genomic_DNA"/>
</dbReference>
<protein>
    <submittedName>
        <fullName evidence="1">Tetratricopeptide repeat protein</fullName>
    </submittedName>
</protein>